<dbReference type="AlphaFoldDB" id="A0A3T0EBH0"/>
<keyword evidence="2" id="KW-1185">Reference proteome</keyword>
<dbReference type="KEGG" id="gak:X907_2141"/>
<sequence length="422" mass="45828">MQLYTRLFLIILGSALALFVAFNALVDPYDTGTGPRIAGLTAEKTRVHEDGRRVQVGHQIGQVSAGTLITGSSRTVDGFPMEVEDWPGGLWNAGIRGSNAFELAHLAAIAGREADLRCFIVGLDMAEFASGEKYKPAFPISRLADGRRLVATARVTLSPNTFARAVQTVQENITGTAPEPPFRAVYPAGEQYRRFMNTPLPTLSYYRAMRVSPERMDFLFSTLEALAREGVQVIGYIHPVHAWNEEAIFSAGRTQAYFDFRAEMAARFAALEQAGEPVSACVPGGAAVLWDFSGYQPPSTTPLPAPDQTISHDVYHEPAHYLPALGLQMLAVMQAGEPIDGFGINLSQSDPRNSEAAILARREAYRSTPDGERLYAMLAPALTETGSRGWQSVGISHAEWRSLIALNGAIASREERLAASAD</sequence>
<protein>
    <submittedName>
        <fullName evidence="1">Uncharacterized protein</fullName>
    </submittedName>
</protein>
<accession>A0A3T0EBH0</accession>
<dbReference type="Proteomes" id="UP000286954">
    <property type="component" value="Chromosome"/>
</dbReference>
<organism evidence="1 2">
    <name type="scientific">Glycocaulis alkaliphilus</name>
    <dbReference type="NCBI Taxonomy" id="1434191"/>
    <lineage>
        <taxon>Bacteria</taxon>
        <taxon>Pseudomonadati</taxon>
        <taxon>Pseudomonadota</taxon>
        <taxon>Alphaproteobacteria</taxon>
        <taxon>Maricaulales</taxon>
        <taxon>Maricaulaceae</taxon>
        <taxon>Glycocaulis</taxon>
    </lineage>
</organism>
<dbReference type="OrthoDB" id="5349052at2"/>
<name>A0A3T0EBH0_9PROT</name>
<proteinExistence type="predicted"/>
<reference evidence="1 2" key="1">
    <citation type="submission" date="2016-12" db="EMBL/GenBank/DDBJ databases">
        <title>The genome of dimorphic prosthecate Glycocaulis alkaliphilus 6b-8t, isolated from crude oil dictates its adaptability in petroleum environments.</title>
        <authorList>
            <person name="Wu X.-L."/>
            <person name="Geng S."/>
        </authorList>
    </citation>
    <scope>NUCLEOTIDE SEQUENCE [LARGE SCALE GENOMIC DNA]</scope>
    <source>
        <strain evidence="1 2">6B-8</strain>
    </source>
</reference>
<evidence type="ECO:0000313" key="2">
    <source>
        <dbReference type="Proteomes" id="UP000286954"/>
    </source>
</evidence>
<dbReference type="RefSeq" id="WP_127567784.1">
    <property type="nucleotide sequence ID" value="NZ_BMFB01000001.1"/>
</dbReference>
<gene>
    <name evidence="1" type="ORF">X907_2141</name>
</gene>
<dbReference type="EMBL" id="CP018911">
    <property type="protein sequence ID" value="AZU04662.1"/>
    <property type="molecule type" value="Genomic_DNA"/>
</dbReference>
<evidence type="ECO:0000313" key="1">
    <source>
        <dbReference type="EMBL" id="AZU04662.1"/>
    </source>
</evidence>